<evidence type="ECO:0000313" key="1">
    <source>
        <dbReference type="EMBL" id="KTD52413.1"/>
    </source>
</evidence>
<proteinExistence type="predicted"/>
<comment type="caution">
    <text evidence="1">The sequence shown here is derived from an EMBL/GenBank/DDBJ whole genome shotgun (WGS) entry which is preliminary data.</text>
</comment>
<dbReference type="OrthoDB" id="5649340at2"/>
<dbReference type="EMBL" id="LNYT01000001">
    <property type="protein sequence ID" value="KTD52413.1"/>
    <property type="molecule type" value="Genomic_DNA"/>
</dbReference>
<accession>A0A0W0Y624</accession>
<dbReference type="PATRIC" id="fig|458.5.peg.46"/>
<reference evidence="1 2" key="1">
    <citation type="submission" date="2015-11" db="EMBL/GenBank/DDBJ databases">
        <title>Genomic analysis of 38 Legionella species identifies large and diverse effector repertoires.</title>
        <authorList>
            <person name="Burstein D."/>
            <person name="Amaro F."/>
            <person name="Zusman T."/>
            <person name="Lifshitz Z."/>
            <person name="Cohen O."/>
            <person name="Gilbert J.A."/>
            <person name="Pupko T."/>
            <person name="Shuman H.A."/>
            <person name="Segal G."/>
        </authorList>
    </citation>
    <scope>NUCLEOTIDE SEQUENCE [LARGE SCALE GENOMIC DNA]</scope>
    <source>
        <strain evidence="1 2">WA-270A-C2</strain>
    </source>
</reference>
<dbReference type="InterPro" id="IPR027417">
    <property type="entry name" value="P-loop_NTPase"/>
</dbReference>
<dbReference type="Proteomes" id="UP000054608">
    <property type="component" value="Unassembled WGS sequence"/>
</dbReference>
<keyword evidence="2" id="KW-1185">Reference proteome</keyword>
<organism evidence="1 2">
    <name type="scientific">Legionella rubrilucens</name>
    <dbReference type="NCBI Taxonomy" id="458"/>
    <lineage>
        <taxon>Bacteria</taxon>
        <taxon>Pseudomonadati</taxon>
        <taxon>Pseudomonadota</taxon>
        <taxon>Gammaproteobacteria</taxon>
        <taxon>Legionellales</taxon>
        <taxon>Legionellaceae</taxon>
        <taxon>Legionella</taxon>
    </lineage>
</organism>
<dbReference type="SUPFAM" id="SSF52540">
    <property type="entry name" value="P-loop containing nucleoside triphosphate hydrolases"/>
    <property type="match status" value="1"/>
</dbReference>
<gene>
    <name evidence="1" type="ORF">Lrub_0045</name>
</gene>
<name>A0A0W0Y624_9GAMM</name>
<sequence>MVKLYSNKRVNFGKPEVSDLPRYEFHRSVRQAIEVSATSFSYQQVRGGKAYQWDNIAPEVALVILQDAEKNDMAIQQEVIKTLGVESYNEAILQAVFDTLNSNADYALFTKKLALRISNGHSNQLTMDTLASAGIKTEEELDTILTDMVLQEKKLGKNYPNFSKIKKTDDYQQLLDYLASNPVFDKFLISFTDRIAYEYNKGRPTDQRVTPPAPLNRTTLAEFLNAVSYSGEVSKPKTPLKRNTLYVEVINQSLQYTVLSPSGEKITDTIPLKTLRLDCDEQIAQEQLNAQLPAILAITAQRGHTGDLALHSTETLKIKGYHYLAGEEVNHDVFLSYLPAIDLVKDEKYKFTLYRWLEQPGNLNKLKDLLVHGACQRLMSEVDSHVKEATSLPEIPLELKEEINQVRYLLREIIQLVASLDNDLNALDDVLDKKVSELKKHLVTIKEYYNKTPIAVPGLSAPTTAGNFEQFVKRVLFCSTSEKVMQIVPDANMTSRALRLDLVDVVHAFTNERTYILVRDSISKKEQSLLQDEAGELISPAIALRNGLKATITTRLKTNIHHYHAIQSYRNDKLSLQQAPLSFRGGNLTNSLAETKSFAKKMTREGEYSADSHLLIGQENNLHKHEVRSGAAATLIAATGVDGTRSVTDKFNIAIDFGGKKDVKILYILRGKPAFHTQSFVDPFGKNKLSEIAYTHITPNDYVMTVMYDKNNVILDVIPGNLNGEIEGVSDFSQKVLAACLDFYNQKHNADLEYKASLKLPAPDAPTHLPTGHLYRRQSFIDILRAHQKDTGQQSAERFTRLGAIRIERVIENGHKKLKMQTLQTETRLVSSPVFELKFNQDPFPRGVIELEKEREAALAHYNMRHILTLKGFTQWTKKERKLQEEFNRILQPGFMEGDIHQQLAQADIAQEGWLTDVLVPTVHTAFLLHVAARLITDYQIDIEKVNECAQMLCQDEEFIVSEAFSQLNQQWKKGYEVFTPYDTTGVYDLCLSRARLKMMTLYPHLEEGFDNYREKFEACMAIERNKIRKQVVHQWMSDFLDNHMDNLAAKAKLAKKPVYKLKDNQDLVFLGPAASGKSTISRQYVSEADKVKYVSLATDDYRGICKPNTQVFEQRETDQVFIRTQDSAYLVGELVEARLKAKKEERPNVIVDGVTYKSFHRELVEKNSNSVIVCACLDNVDEVVKRCYARAIQEDAGSADKGRHVNTTSLLDMHKTASINLIAYCPENTIIKLYNTNIPKGQTPPLIATLNTMNNQKTLTISHTSGALMAMASFFNKSRLNSEAKGTDSLFIRKMEAPSFKIDSLFATMDRGFKIVINGEENKPCIIVEKKNGVIVMDIVNPLVVKIKLMEKSSDTPLLNQLILYGEHGSLKKLREECLLHTDIDEVVMRYLDKKIAAIQSPNQGTMNPGVN</sequence>
<protein>
    <submittedName>
        <fullName evidence="1">Coiled-coil protein</fullName>
    </submittedName>
</protein>
<dbReference type="STRING" id="458.Lrub_0045"/>
<evidence type="ECO:0000313" key="2">
    <source>
        <dbReference type="Proteomes" id="UP000054608"/>
    </source>
</evidence>
<dbReference type="Gene3D" id="3.40.50.300">
    <property type="entry name" value="P-loop containing nucleotide triphosphate hydrolases"/>
    <property type="match status" value="1"/>
</dbReference>